<evidence type="ECO:0008006" key="4">
    <source>
        <dbReference type="Google" id="ProtNLM"/>
    </source>
</evidence>
<reference evidence="2 3" key="1">
    <citation type="submission" date="2014-07" db="EMBL/GenBank/DDBJ databases">
        <title>Draft genome of Clostridium celerecrescens 152B isolated from sediments associated with methane hydrate from Krishna Godavari basin.</title>
        <authorList>
            <person name="Honkalas V.S."/>
            <person name="Dabir A.P."/>
            <person name="Arora P."/>
            <person name="Dhakephalkar P.K."/>
        </authorList>
    </citation>
    <scope>NUCLEOTIDE SEQUENCE [LARGE SCALE GENOMIC DNA]</scope>
    <source>
        <strain evidence="2 3">152B</strain>
    </source>
</reference>
<sequence length="170" mass="19661">MTGRERKYGKKKISDNVKAGVFRWWIAGMCYFFIGFGTQSGIFADPLDMIFFLGLGLGLATLFLYNPVAYRMFDIVRKGKIYNQNYFERSGWQNAVLKLAEILKNMVLVFLIYMTYQSVNLLLERLLHLPEGTVTIPGEPIGFAVIYTIYYYLLTGLMDTVAEMRKKEEK</sequence>
<gene>
    <name evidence="2" type="ORF">IO98_17995</name>
</gene>
<feature type="transmembrane region" description="Helical" evidence="1">
    <location>
        <begin position="49"/>
        <end position="70"/>
    </location>
</feature>
<feature type="transmembrane region" description="Helical" evidence="1">
    <location>
        <begin position="102"/>
        <end position="123"/>
    </location>
</feature>
<feature type="transmembrane region" description="Helical" evidence="1">
    <location>
        <begin position="143"/>
        <end position="162"/>
    </location>
</feature>
<comment type="caution">
    <text evidence="2">The sequence shown here is derived from an EMBL/GenBank/DDBJ whole genome shotgun (WGS) entry which is preliminary data.</text>
</comment>
<dbReference type="OrthoDB" id="2043183at2"/>
<evidence type="ECO:0000313" key="2">
    <source>
        <dbReference type="EMBL" id="KEZ88563.1"/>
    </source>
</evidence>
<keyword evidence="1" id="KW-0472">Membrane</keyword>
<accession>A0A084JHX9</accession>
<organism evidence="2 3">
    <name type="scientific">Lacrimispora celerecrescens</name>
    <dbReference type="NCBI Taxonomy" id="29354"/>
    <lineage>
        <taxon>Bacteria</taxon>
        <taxon>Bacillati</taxon>
        <taxon>Bacillota</taxon>
        <taxon>Clostridia</taxon>
        <taxon>Lachnospirales</taxon>
        <taxon>Lachnospiraceae</taxon>
        <taxon>Lacrimispora</taxon>
    </lineage>
</organism>
<protein>
    <recommendedName>
        <fullName evidence="4">DUF3278 domain-containing protein</fullName>
    </recommendedName>
</protein>
<keyword evidence="3" id="KW-1185">Reference proteome</keyword>
<evidence type="ECO:0000256" key="1">
    <source>
        <dbReference type="SAM" id="Phobius"/>
    </source>
</evidence>
<keyword evidence="1" id="KW-0812">Transmembrane</keyword>
<dbReference type="Proteomes" id="UP000028525">
    <property type="component" value="Unassembled WGS sequence"/>
</dbReference>
<dbReference type="RefSeq" id="WP_038283437.1">
    <property type="nucleotide sequence ID" value="NZ_JPME01000023.1"/>
</dbReference>
<keyword evidence="1" id="KW-1133">Transmembrane helix</keyword>
<name>A0A084JHX9_9FIRM</name>
<proteinExistence type="predicted"/>
<dbReference type="AlphaFoldDB" id="A0A084JHX9"/>
<dbReference type="EMBL" id="JPME01000023">
    <property type="protein sequence ID" value="KEZ88563.1"/>
    <property type="molecule type" value="Genomic_DNA"/>
</dbReference>
<evidence type="ECO:0000313" key="3">
    <source>
        <dbReference type="Proteomes" id="UP000028525"/>
    </source>
</evidence>
<feature type="transmembrane region" description="Helical" evidence="1">
    <location>
        <begin position="21"/>
        <end position="43"/>
    </location>
</feature>
<dbReference type="STRING" id="29354.IO98_17995"/>